<proteinExistence type="predicted"/>
<dbReference type="InterPro" id="IPR005653">
    <property type="entry name" value="OstA-like_N"/>
</dbReference>
<feature type="chain" id="PRO_5031373011" description="Organic solvent tolerance-like N-terminal domain-containing protein" evidence="2">
    <location>
        <begin position="25"/>
        <end position="155"/>
    </location>
</feature>
<evidence type="ECO:0000313" key="4">
    <source>
        <dbReference type="EMBL" id="MVS99058.1"/>
    </source>
</evidence>
<feature type="signal peptide" evidence="2">
    <location>
        <begin position="1"/>
        <end position="24"/>
    </location>
</feature>
<dbReference type="EMBL" id="WQRF01000002">
    <property type="protein sequence ID" value="MVS99058.1"/>
    <property type="molecule type" value="Genomic_DNA"/>
</dbReference>
<keyword evidence="5" id="KW-1185">Reference proteome</keyword>
<gene>
    <name evidence="4" type="ORF">GO014_08495</name>
</gene>
<evidence type="ECO:0000256" key="2">
    <source>
        <dbReference type="SAM" id="SignalP"/>
    </source>
</evidence>
<dbReference type="PANTHER" id="PTHR36504:SF1">
    <property type="entry name" value="LIPOPOLYSACCHARIDE EXPORT SYSTEM PROTEIN LPTA"/>
    <property type="match status" value="1"/>
</dbReference>
<dbReference type="GO" id="GO:0009279">
    <property type="term" value="C:cell outer membrane"/>
    <property type="evidence" value="ECO:0007669"/>
    <property type="project" value="TreeGrafter"/>
</dbReference>
<organism evidence="4 5">
    <name type="scientific">Devosia marina</name>
    <dbReference type="NCBI Taxonomy" id="2683198"/>
    <lineage>
        <taxon>Bacteria</taxon>
        <taxon>Pseudomonadati</taxon>
        <taxon>Pseudomonadota</taxon>
        <taxon>Alphaproteobacteria</taxon>
        <taxon>Hyphomicrobiales</taxon>
        <taxon>Devosiaceae</taxon>
        <taxon>Devosia</taxon>
    </lineage>
</organism>
<dbReference type="PANTHER" id="PTHR36504">
    <property type="entry name" value="LIPOPOLYSACCHARIDE EXPORT SYSTEM PROTEIN LPTA"/>
    <property type="match status" value="1"/>
</dbReference>
<evidence type="ECO:0000313" key="5">
    <source>
        <dbReference type="Proteomes" id="UP000438106"/>
    </source>
</evidence>
<comment type="caution">
    <text evidence="4">The sequence shown here is derived from an EMBL/GenBank/DDBJ whole genome shotgun (WGS) entry which is preliminary data.</text>
</comment>
<dbReference type="Pfam" id="PF03968">
    <property type="entry name" value="LptD_N"/>
    <property type="match status" value="1"/>
</dbReference>
<dbReference type="InterPro" id="IPR052037">
    <property type="entry name" value="LPS_export_LptA"/>
</dbReference>
<dbReference type="InterPro" id="IPR036286">
    <property type="entry name" value="LexA/Signal_pep-like_sf"/>
</dbReference>
<accession>A0A7X3FR33</accession>
<dbReference type="AlphaFoldDB" id="A0A7X3FR33"/>
<dbReference type="Gene3D" id="2.60.450.10">
    <property type="entry name" value="Lipopolysaccharide (LPS) transport protein A like domain"/>
    <property type="match status" value="1"/>
</dbReference>
<evidence type="ECO:0000256" key="1">
    <source>
        <dbReference type="ARBA" id="ARBA00022729"/>
    </source>
</evidence>
<evidence type="ECO:0000259" key="3">
    <source>
        <dbReference type="Pfam" id="PF03968"/>
    </source>
</evidence>
<feature type="domain" description="Organic solvent tolerance-like N-terminal" evidence="3">
    <location>
        <begin position="29"/>
        <end position="136"/>
    </location>
</feature>
<dbReference type="GO" id="GO:0017089">
    <property type="term" value="F:glycolipid transfer activity"/>
    <property type="evidence" value="ECO:0007669"/>
    <property type="project" value="TreeGrafter"/>
</dbReference>
<sequence length="155" mass="16259">MKAMKRARLIALTTLLLLVSPALAQNRVEITADRTVMNDSAREVTFTGDVIVIHPNVTVWAPKVVATYGEGGTTDIKTFVATGGNVRLKTSEQDATGEHAVYTPGDQLLRLTGNVVVNNASGTVNATELVVNLATNVSTFTSGGGGRVTGVFTSQ</sequence>
<dbReference type="GO" id="GO:0015920">
    <property type="term" value="P:lipopolysaccharide transport"/>
    <property type="evidence" value="ECO:0007669"/>
    <property type="project" value="TreeGrafter"/>
</dbReference>
<name>A0A7X3FR33_9HYPH</name>
<dbReference type="SUPFAM" id="SSF51306">
    <property type="entry name" value="LexA/Signal peptidase"/>
    <property type="match status" value="1"/>
</dbReference>
<dbReference type="Proteomes" id="UP000438106">
    <property type="component" value="Unassembled WGS sequence"/>
</dbReference>
<dbReference type="GO" id="GO:0030288">
    <property type="term" value="C:outer membrane-bounded periplasmic space"/>
    <property type="evidence" value="ECO:0007669"/>
    <property type="project" value="TreeGrafter"/>
</dbReference>
<protein>
    <recommendedName>
        <fullName evidence="3">Organic solvent tolerance-like N-terminal domain-containing protein</fullName>
    </recommendedName>
</protein>
<keyword evidence="1 2" id="KW-0732">Signal</keyword>
<reference evidence="4 5" key="1">
    <citation type="submission" date="2019-12" db="EMBL/GenBank/DDBJ databases">
        <title>Devosia maris sp. nov., isolated from the deep seawater.</title>
        <authorList>
            <person name="Liu Y."/>
        </authorList>
    </citation>
    <scope>NUCLEOTIDE SEQUENCE [LARGE SCALE GENOMIC DNA]</scope>
    <source>
        <strain evidence="4 5">L53-10-65</strain>
    </source>
</reference>